<accession>A0ACB8TIF0</accession>
<dbReference type="Proteomes" id="UP000814140">
    <property type="component" value="Unassembled WGS sequence"/>
</dbReference>
<dbReference type="EMBL" id="MU277188">
    <property type="protein sequence ID" value="KAI0068212.1"/>
    <property type="molecule type" value="Genomic_DNA"/>
</dbReference>
<proteinExistence type="predicted"/>
<gene>
    <name evidence="1" type="ORF">BV25DRAFT_1818597</name>
</gene>
<comment type="caution">
    <text evidence="1">The sequence shown here is derived from an EMBL/GenBank/DDBJ whole genome shotgun (WGS) entry which is preliminary data.</text>
</comment>
<evidence type="ECO:0000313" key="1">
    <source>
        <dbReference type="EMBL" id="KAI0068212.1"/>
    </source>
</evidence>
<reference evidence="1" key="2">
    <citation type="journal article" date="2022" name="New Phytol.">
        <title>Evolutionary transition to the ectomycorrhizal habit in the genomes of a hyperdiverse lineage of mushroom-forming fungi.</title>
        <authorList>
            <person name="Looney B."/>
            <person name="Miyauchi S."/>
            <person name="Morin E."/>
            <person name="Drula E."/>
            <person name="Courty P.E."/>
            <person name="Kohler A."/>
            <person name="Kuo A."/>
            <person name="LaButti K."/>
            <person name="Pangilinan J."/>
            <person name="Lipzen A."/>
            <person name="Riley R."/>
            <person name="Andreopoulos W."/>
            <person name="He G."/>
            <person name="Johnson J."/>
            <person name="Nolan M."/>
            <person name="Tritt A."/>
            <person name="Barry K.W."/>
            <person name="Grigoriev I.V."/>
            <person name="Nagy L.G."/>
            <person name="Hibbett D."/>
            <person name="Henrissat B."/>
            <person name="Matheny P.B."/>
            <person name="Labbe J."/>
            <person name="Martin F.M."/>
        </authorList>
    </citation>
    <scope>NUCLEOTIDE SEQUENCE</scope>
    <source>
        <strain evidence="1">HHB10654</strain>
    </source>
</reference>
<protein>
    <submittedName>
        <fullName evidence="1">Uncharacterized protein</fullName>
    </submittedName>
</protein>
<name>A0ACB8TIF0_9AGAM</name>
<organism evidence="1 2">
    <name type="scientific">Artomyces pyxidatus</name>
    <dbReference type="NCBI Taxonomy" id="48021"/>
    <lineage>
        <taxon>Eukaryota</taxon>
        <taxon>Fungi</taxon>
        <taxon>Dikarya</taxon>
        <taxon>Basidiomycota</taxon>
        <taxon>Agaricomycotina</taxon>
        <taxon>Agaricomycetes</taxon>
        <taxon>Russulales</taxon>
        <taxon>Auriscalpiaceae</taxon>
        <taxon>Artomyces</taxon>
    </lineage>
</organism>
<reference evidence="1" key="1">
    <citation type="submission" date="2021-03" db="EMBL/GenBank/DDBJ databases">
        <authorList>
            <consortium name="DOE Joint Genome Institute"/>
            <person name="Ahrendt S."/>
            <person name="Looney B.P."/>
            <person name="Miyauchi S."/>
            <person name="Morin E."/>
            <person name="Drula E."/>
            <person name="Courty P.E."/>
            <person name="Chicoki N."/>
            <person name="Fauchery L."/>
            <person name="Kohler A."/>
            <person name="Kuo A."/>
            <person name="Labutti K."/>
            <person name="Pangilinan J."/>
            <person name="Lipzen A."/>
            <person name="Riley R."/>
            <person name="Andreopoulos W."/>
            <person name="He G."/>
            <person name="Johnson J."/>
            <person name="Barry K.W."/>
            <person name="Grigoriev I.V."/>
            <person name="Nagy L."/>
            <person name="Hibbett D."/>
            <person name="Henrissat B."/>
            <person name="Matheny P.B."/>
            <person name="Labbe J."/>
            <person name="Martin F."/>
        </authorList>
    </citation>
    <scope>NUCLEOTIDE SEQUENCE</scope>
    <source>
        <strain evidence="1">HHB10654</strain>
    </source>
</reference>
<sequence>MSYLSLPHSPHSPDLPPYVSRPRRRCALPGLGRVGSFGLFLGTAAISGVLFHLFAFSLFTTASPRDARLSPFIDPDSPYYVHPDRPLLLPSKVSDDPHSVAPTPTPTSLASSVPTLYDPQPHRESEELSLDELKVLVSRTKGYFVRDFSLGLGWNNVRYIIEAALLQSQILNRTLVLPSFVYARGCEYNISVCAEYAPMVNKGDAVGWEEWRKLPIEQQMGWRIPMPLMLNMTHLRERYPVILISDYLRLHGMPTASEHSNGAWIREEYHTKPYIFEPDQTKLPSLYVIENWWYDPSGVIRVDFLPEEVKARGKWNATAGDKARGQFGMWTVEPQSNAYFRLKEALKENQEILDWEDARKAFDGTEYAKLWDLTSDKKFEEFLNEHGWEVLYTFRGVLGMDYTKTVVDPIRQVVPRYSLRGFTEDYQFVDADVVLLAGETHLGRKPGALRFTTPTARKDFANMVTHSLVAIDTVLALGAELAQRMRDRAGGRLWMGAHMRRGDFLRLGWAMEKDPEDHVKRVKHHLEGGRAILSNMQNITTYDLDGVTPNMEQVTLSPPQPDDPFYIATDERDPHSLQVISSHGAVFMNDLLTIEDRRAFGWPLMITDVRALVEQALLAHSAFFYGHGMSSVAGGIMNMRAVRGADPRTMLLD</sequence>
<evidence type="ECO:0000313" key="2">
    <source>
        <dbReference type="Proteomes" id="UP000814140"/>
    </source>
</evidence>
<keyword evidence="2" id="KW-1185">Reference proteome</keyword>